<evidence type="ECO:0000313" key="1">
    <source>
        <dbReference type="EMBL" id="AZV41892.1"/>
    </source>
</evidence>
<dbReference type="KEGG" id="pasa:BAOM_1282"/>
<proteinExistence type="predicted"/>
<name>A0A3T0KN97_9BACI</name>
<evidence type="ECO:0000313" key="2">
    <source>
        <dbReference type="Proteomes" id="UP000283095"/>
    </source>
</evidence>
<gene>
    <name evidence="1" type="ORF">BAOM_1282</name>
</gene>
<sequence>MYTLRLYFFTNFNIDFVKAAVNIGHANREINRKYLKALKTKKS</sequence>
<protein>
    <submittedName>
        <fullName evidence="1">Uncharacterized protein</fullName>
    </submittedName>
</protein>
<reference evidence="1 2" key="1">
    <citation type="submission" date="2018-01" db="EMBL/GenBank/DDBJ databases">
        <title>Bacillus asahii Genome sequencing and assembly.</title>
        <authorList>
            <person name="Jiang H."/>
            <person name="Feng Y."/>
            <person name="Zhao F."/>
            <person name="Lin X."/>
        </authorList>
    </citation>
    <scope>NUCLEOTIDE SEQUENCE [LARGE SCALE GENOMIC DNA]</scope>
    <source>
        <strain evidence="1 2">OM18</strain>
    </source>
</reference>
<dbReference type="Proteomes" id="UP000283095">
    <property type="component" value="Chromosome"/>
</dbReference>
<accession>A0A3T0KN97</accession>
<organism evidence="1 2">
    <name type="scientific">Peribacillus asahii</name>
    <dbReference type="NCBI Taxonomy" id="228899"/>
    <lineage>
        <taxon>Bacteria</taxon>
        <taxon>Bacillati</taxon>
        <taxon>Bacillota</taxon>
        <taxon>Bacilli</taxon>
        <taxon>Bacillales</taxon>
        <taxon>Bacillaceae</taxon>
        <taxon>Peribacillus</taxon>
    </lineage>
</organism>
<dbReference type="AlphaFoldDB" id="A0A3T0KN97"/>
<dbReference type="EMBL" id="CP026095">
    <property type="protein sequence ID" value="AZV41892.1"/>
    <property type="molecule type" value="Genomic_DNA"/>
</dbReference>